<dbReference type="Gene3D" id="1.25.40.420">
    <property type="match status" value="1"/>
</dbReference>
<dbReference type="InterPro" id="IPR011333">
    <property type="entry name" value="SKP1/BTB/POZ_sf"/>
</dbReference>
<dbReference type="PANTHER" id="PTHR24413">
    <property type="entry name" value="SPECKLE-TYPE POZ PROTEIN"/>
    <property type="match status" value="1"/>
</dbReference>
<organism evidence="3 4">
    <name type="scientific">Argiope bruennichi</name>
    <name type="common">Wasp spider</name>
    <name type="synonym">Aranea bruennichi</name>
    <dbReference type="NCBI Taxonomy" id="94029"/>
    <lineage>
        <taxon>Eukaryota</taxon>
        <taxon>Metazoa</taxon>
        <taxon>Ecdysozoa</taxon>
        <taxon>Arthropoda</taxon>
        <taxon>Chelicerata</taxon>
        <taxon>Arachnida</taxon>
        <taxon>Araneae</taxon>
        <taxon>Araneomorphae</taxon>
        <taxon>Entelegynae</taxon>
        <taxon>Araneoidea</taxon>
        <taxon>Araneidae</taxon>
        <taxon>Argiope</taxon>
    </lineage>
</organism>
<feature type="domain" description="MATH" evidence="2">
    <location>
        <begin position="22"/>
        <end position="148"/>
    </location>
</feature>
<protein>
    <submittedName>
        <fullName evidence="3">TD and POZ domain-containing protein 2</fullName>
    </submittedName>
</protein>
<evidence type="ECO:0000313" key="3">
    <source>
        <dbReference type="EMBL" id="KAF8797189.1"/>
    </source>
</evidence>
<dbReference type="InterPro" id="IPR002083">
    <property type="entry name" value="MATH/TRAF_dom"/>
</dbReference>
<keyword evidence="4" id="KW-1185">Reference proteome</keyword>
<reference evidence="3" key="1">
    <citation type="journal article" date="2020" name="bioRxiv">
        <title>Chromosome-level reference genome of the European wasp spider Argiope bruennichi: a resource for studies on range expansion and evolutionary adaptation.</title>
        <authorList>
            <person name="Sheffer M.M."/>
            <person name="Hoppe A."/>
            <person name="Krehenwinkel H."/>
            <person name="Uhl G."/>
            <person name="Kuss A.W."/>
            <person name="Jensen L."/>
            <person name="Jensen C."/>
            <person name="Gillespie R.G."/>
            <person name="Hoff K.J."/>
            <person name="Prost S."/>
        </authorList>
    </citation>
    <scope>NUCLEOTIDE SEQUENCE</scope>
</reference>
<dbReference type="Gene3D" id="2.60.210.10">
    <property type="entry name" value="Apoptosis, Tumor Necrosis Factor Receptor Associated Protein 2, Chain A"/>
    <property type="match status" value="1"/>
</dbReference>
<sequence length="353" mass="40679">MGNSIDAIETADLDSSIYYINANSFSWKFENIRSWKQGAGKCIKSNKIELEVNGEPEKWQVLLYPDGFSARVKEYFSLWVKKLSDTERNVSFCCKIYNSESKLIVEKWTYNALTLETALGWSTFCKRSDIEGDETIQCDGTFRMDITVAFYTANKNVHESLEDYDTDKVKRSTDVCRSLKSLLVAETFSDITIVADDEEIKVHKAILSARSEVFRQLIELKSRLEDSCRLTFDDLSKDALKEMIRFIYAGEIGNVSFEVACELFYAADKYKLELLKQVCSKILVNSLNQDNVLRVLPLAERHDSMELKDSCLHYITSNKVQIQKQKEWKELLQKDPQLANSVIEEFAKRRGMV</sequence>
<proteinExistence type="predicted"/>
<dbReference type="CDD" id="cd14733">
    <property type="entry name" value="BACK"/>
    <property type="match status" value="1"/>
</dbReference>
<dbReference type="PROSITE" id="PS50144">
    <property type="entry name" value="MATH"/>
    <property type="match status" value="1"/>
</dbReference>
<dbReference type="EMBL" id="JABXBU010000001">
    <property type="protein sequence ID" value="KAF8797189.1"/>
    <property type="molecule type" value="Genomic_DNA"/>
</dbReference>
<accession>A0A8T0G5N1</accession>
<dbReference type="Gene3D" id="3.30.710.10">
    <property type="entry name" value="Potassium Channel Kv1.1, Chain A"/>
    <property type="match status" value="1"/>
</dbReference>
<dbReference type="CDD" id="cd18186">
    <property type="entry name" value="BTB_POZ_ZBTB_KLHL-like"/>
    <property type="match status" value="1"/>
</dbReference>
<dbReference type="GO" id="GO:0030163">
    <property type="term" value="P:protein catabolic process"/>
    <property type="evidence" value="ECO:0007669"/>
    <property type="project" value="UniProtKB-ARBA"/>
</dbReference>
<dbReference type="SMART" id="SM00225">
    <property type="entry name" value="BTB"/>
    <property type="match status" value="1"/>
</dbReference>
<evidence type="ECO:0000313" key="4">
    <source>
        <dbReference type="Proteomes" id="UP000807504"/>
    </source>
</evidence>
<gene>
    <name evidence="3" type="ORF">HNY73_001481</name>
</gene>
<dbReference type="CDD" id="cd00121">
    <property type="entry name" value="MATH"/>
    <property type="match status" value="1"/>
</dbReference>
<dbReference type="Pfam" id="PF00651">
    <property type="entry name" value="BTB"/>
    <property type="match status" value="1"/>
</dbReference>
<reference evidence="3" key="2">
    <citation type="submission" date="2020-06" db="EMBL/GenBank/DDBJ databases">
        <authorList>
            <person name="Sheffer M."/>
        </authorList>
    </citation>
    <scope>NUCLEOTIDE SEQUENCE</scope>
</reference>
<dbReference type="SUPFAM" id="SSF54695">
    <property type="entry name" value="POZ domain"/>
    <property type="match status" value="1"/>
</dbReference>
<dbReference type="InterPro" id="IPR000210">
    <property type="entry name" value="BTB/POZ_dom"/>
</dbReference>
<dbReference type="PROSITE" id="PS50097">
    <property type="entry name" value="BTB"/>
    <property type="match status" value="1"/>
</dbReference>
<evidence type="ECO:0000259" key="2">
    <source>
        <dbReference type="PROSITE" id="PS50144"/>
    </source>
</evidence>
<dbReference type="Proteomes" id="UP000807504">
    <property type="component" value="Unassembled WGS sequence"/>
</dbReference>
<dbReference type="AlphaFoldDB" id="A0A8T0G5N1"/>
<feature type="domain" description="BTB" evidence="1">
    <location>
        <begin position="189"/>
        <end position="252"/>
    </location>
</feature>
<dbReference type="InterPro" id="IPR008974">
    <property type="entry name" value="TRAF-like"/>
</dbReference>
<name>A0A8T0G5N1_ARGBR</name>
<comment type="caution">
    <text evidence="3">The sequence shown here is derived from an EMBL/GenBank/DDBJ whole genome shotgun (WGS) entry which is preliminary data.</text>
</comment>
<evidence type="ECO:0000259" key="1">
    <source>
        <dbReference type="PROSITE" id="PS50097"/>
    </source>
</evidence>
<dbReference type="SUPFAM" id="SSF49599">
    <property type="entry name" value="TRAF domain-like"/>
    <property type="match status" value="1"/>
</dbReference>